<reference evidence="1" key="1">
    <citation type="submission" date="2021-01" db="EMBL/GenBank/DDBJ databases">
        <title>Phytophthora aleatoria, a newly-described species from Pinus radiata is distinct from Phytophthora cactorum isolates based on comparative genomics.</title>
        <authorList>
            <person name="Mcdougal R."/>
            <person name="Panda P."/>
            <person name="Williams N."/>
            <person name="Studholme D.J."/>
        </authorList>
    </citation>
    <scope>NUCLEOTIDE SEQUENCE</scope>
    <source>
        <strain evidence="1">NZFS 4037</strain>
    </source>
</reference>
<comment type="caution">
    <text evidence="1">The sequence shown here is derived from an EMBL/GenBank/DDBJ whole genome shotgun (WGS) entry which is preliminary data.</text>
</comment>
<evidence type="ECO:0000313" key="1">
    <source>
        <dbReference type="EMBL" id="KAG6968593.1"/>
    </source>
</evidence>
<accession>A0A8J5MA33</accession>
<gene>
    <name evidence="1" type="ORF">JG688_00005714</name>
</gene>
<name>A0A8J5MA33_9STRA</name>
<proteinExistence type="predicted"/>
<sequence>MAPLQLSNDDYVCYDDSSIDAPIGITSDVELLVESAVSCFYEWTLGGRLHVEEIFALLDSDDDGQSSERAQSIAAEMTHLLCDSDNPSEEVTFLPFVASWIMLLDDAHVSNSVNEHRVQPALQQLFLA</sequence>
<evidence type="ECO:0000313" key="2">
    <source>
        <dbReference type="Proteomes" id="UP000709295"/>
    </source>
</evidence>
<dbReference type="Proteomes" id="UP000709295">
    <property type="component" value="Unassembled WGS sequence"/>
</dbReference>
<protein>
    <submittedName>
        <fullName evidence="1">Uncharacterized protein</fullName>
    </submittedName>
</protein>
<dbReference type="EMBL" id="JAENGY010000233">
    <property type="protein sequence ID" value="KAG6968593.1"/>
    <property type="molecule type" value="Genomic_DNA"/>
</dbReference>
<keyword evidence="2" id="KW-1185">Reference proteome</keyword>
<organism evidence="1 2">
    <name type="scientific">Phytophthora aleatoria</name>
    <dbReference type="NCBI Taxonomy" id="2496075"/>
    <lineage>
        <taxon>Eukaryota</taxon>
        <taxon>Sar</taxon>
        <taxon>Stramenopiles</taxon>
        <taxon>Oomycota</taxon>
        <taxon>Peronosporomycetes</taxon>
        <taxon>Peronosporales</taxon>
        <taxon>Peronosporaceae</taxon>
        <taxon>Phytophthora</taxon>
    </lineage>
</organism>
<dbReference type="AlphaFoldDB" id="A0A8J5MA33"/>